<protein>
    <recommendedName>
        <fullName evidence="3">Nudix hydrolase domain-containing protein</fullName>
    </recommendedName>
</protein>
<proteinExistence type="predicted"/>
<sequence>MPILKKITTEILHTNPWWSYKHDHYLLADDQETDYYYAQIGPASLIIPVLGDGRLVLVRQYRYLHDKYNIEFPCGRSKADETSLDTAKRELLQETGFTAGNPMKIAEFEPAHAFCQHKINVFVDDEIKNQQEPTPQEGEIIEVIVRRIDEFEIMVKRGEINDGTSLAAWAIARDHVKNLIHS</sequence>
<evidence type="ECO:0000256" key="1">
    <source>
        <dbReference type="ARBA" id="ARBA00001946"/>
    </source>
</evidence>
<dbReference type="PROSITE" id="PS51462">
    <property type="entry name" value="NUDIX"/>
    <property type="match status" value="1"/>
</dbReference>
<name>A0A2M6W4K1_9BACT</name>
<dbReference type="GO" id="GO:0006753">
    <property type="term" value="P:nucleoside phosphate metabolic process"/>
    <property type="evidence" value="ECO:0007669"/>
    <property type="project" value="TreeGrafter"/>
</dbReference>
<dbReference type="SUPFAM" id="SSF55811">
    <property type="entry name" value="Nudix"/>
    <property type="match status" value="1"/>
</dbReference>
<dbReference type="GO" id="GO:0019693">
    <property type="term" value="P:ribose phosphate metabolic process"/>
    <property type="evidence" value="ECO:0007669"/>
    <property type="project" value="TreeGrafter"/>
</dbReference>
<reference evidence="5" key="1">
    <citation type="submission" date="2017-09" db="EMBL/GenBank/DDBJ databases">
        <title>Depth-based differentiation of microbial function through sediment-hosted aquifers and enrichment of novel symbionts in the deep terrestrial subsurface.</title>
        <authorList>
            <person name="Probst A.J."/>
            <person name="Ladd B."/>
            <person name="Jarett J.K."/>
            <person name="Geller-Mcgrath D.E."/>
            <person name="Sieber C.M.K."/>
            <person name="Emerson J.B."/>
            <person name="Anantharaman K."/>
            <person name="Thomas B.C."/>
            <person name="Malmstrom R."/>
            <person name="Stieglmeier M."/>
            <person name="Klingl A."/>
            <person name="Woyke T."/>
            <person name="Ryan C.M."/>
            <person name="Banfield J.F."/>
        </authorList>
    </citation>
    <scope>NUCLEOTIDE SEQUENCE [LARGE SCALE GENOMIC DNA]</scope>
</reference>
<feature type="domain" description="Nudix hydrolase" evidence="3">
    <location>
        <begin position="39"/>
        <end position="168"/>
    </location>
</feature>
<evidence type="ECO:0000313" key="5">
    <source>
        <dbReference type="Proteomes" id="UP000231183"/>
    </source>
</evidence>
<gene>
    <name evidence="4" type="ORF">COU31_01390</name>
</gene>
<dbReference type="Proteomes" id="UP000231183">
    <property type="component" value="Unassembled WGS sequence"/>
</dbReference>
<dbReference type="AlphaFoldDB" id="A0A2M6W4K1"/>
<accession>A0A2M6W4K1</accession>
<keyword evidence="2" id="KW-0378">Hydrolase</keyword>
<dbReference type="InterPro" id="IPR015797">
    <property type="entry name" value="NUDIX_hydrolase-like_dom_sf"/>
</dbReference>
<comment type="cofactor">
    <cofactor evidence="1">
        <name>Mg(2+)</name>
        <dbReference type="ChEBI" id="CHEBI:18420"/>
    </cofactor>
</comment>
<dbReference type="CDD" id="cd03424">
    <property type="entry name" value="NUDIX_ADPRase_Nudt5_UGPPase_Nudt14"/>
    <property type="match status" value="1"/>
</dbReference>
<dbReference type="EMBL" id="PFBX01000012">
    <property type="protein sequence ID" value="PIT87719.1"/>
    <property type="molecule type" value="Genomic_DNA"/>
</dbReference>
<evidence type="ECO:0000259" key="3">
    <source>
        <dbReference type="PROSITE" id="PS51462"/>
    </source>
</evidence>
<dbReference type="GO" id="GO:0016787">
    <property type="term" value="F:hydrolase activity"/>
    <property type="evidence" value="ECO:0007669"/>
    <property type="project" value="UniProtKB-KW"/>
</dbReference>
<comment type="caution">
    <text evidence="4">The sequence shown here is derived from an EMBL/GenBank/DDBJ whole genome shotgun (WGS) entry which is preliminary data.</text>
</comment>
<dbReference type="PANTHER" id="PTHR11839:SF18">
    <property type="entry name" value="NUDIX HYDROLASE DOMAIN-CONTAINING PROTEIN"/>
    <property type="match status" value="1"/>
</dbReference>
<dbReference type="Gene3D" id="3.90.79.10">
    <property type="entry name" value="Nucleoside Triphosphate Pyrophosphohydrolase"/>
    <property type="match status" value="1"/>
</dbReference>
<evidence type="ECO:0000313" key="4">
    <source>
        <dbReference type="EMBL" id="PIT87719.1"/>
    </source>
</evidence>
<evidence type="ECO:0000256" key="2">
    <source>
        <dbReference type="ARBA" id="ARBA00022801"/>
    </source>
</evidence>
<dbReference type="Pfam" id="PF00293">
    <property type="entry name" value="NUDIX"/>
    <property type="match status" value="1"/>
</dbReference>
<organism evidence="4 5">
    <name type="scientific">Candidatus Magasanikbacteria bacterium CG10_big_fil_rev_8_21_14_0_10_40_10</name>
    <dbReference type="NCBI Taxonomy" id="1974648"/>
    <lineage>
        <taxon>Bacteria</taxon>
        <taxon>Candidatus Magasanikiibacteriota</taxon>
    </lineage>
</organism>
<dbReference type="InterPro" id="IPR000086">
    <property type="entry name" value="NUDIX_hydrolase_dom"/>
</dbReference>
<dbReference type="PANTHER" id="PTHR11839">
    <property type="entry name" value="UDP/ADP-SUGAR PYROPHOSPHATASE"/>
    <property type="match status" value="1"/>
</dbReference>